<dbReference type="SUPFAM" id="SSF56112">
    <property type="entry name" value="Protein kinase-like (PK-like)"/>
    <property type="match status" value="1"/>
</dbReference>
<evidence type="ECO:0000256" key="4">
    <source>
        <dbReference type="ARBA" id="ARBA00022527"/>
    </source>
</evidence>
<keyword evidence="4" id="KW-0723">Serine/threonine-protein kinase</keyword>
<keyword evidence="3" id="KW-1003">Cell membrane</keyword>
<keyword evidence="6 15" id="KW-0812">Transmembrane</keyword>
<evidence type="ECO:0000256" key="8">
    <source>
        <dbReference type="ARBA" id="ARBA00022777"/>
    </source>
</evidence>
<keyword evidence="9 14" id="KW-0067">ATP-binding</keyword>
<comment type="catalytic activity">
    <reaction evidence="12">
        <text>L-threonyl-[protein] + ATP = O-phospho-L-threonyl-[protein] + ADP + H(+)</text>
        <dbReference type="Rhea" id="RHEA:46608"/>
        <dbReference type="Rhea" id="RHEA-COMP:11060"/>
        <dbReference type="Rhea" id="RHEA-COMP:11605"/>
        <dbReference type="ChEBI" id="CHEBI:15378"/>
        <dbReference type="ChEBI" id="CHEBI:30013"/>
        <dbReference type="ChEBI" id="CHEBI:30616"/>
        <dbReference type="ChEBI" id="CHEBI:61977"/>
        <dbReference type="ChEBI" id="CHEBI:456216"/>
        <dbReference type="EC" id="2.7.11.1"/>
    </reaction>
</comment>
<dbReference type="GO" id="GO:0005524">
    <property type="term" value="F:ATP binding"/>
    <property type="evidence" value="ECO:0007669"/>
    <property type="project" value="UniProtKB-UniRule"/>
</dbReference>
<feature type="binding site" evidence="14">
    <location>
        <position position="182"/>
    </location>
    <ligand>
        <name>ATP</name>
        <dbReference type="ChEBI" id="CHEBI:30616"/>
    </ligand>
</feature>
<dbReference type="PANTHER" id="PTHR47982:SF54">
    <property type="entry name" value="PROTEIN KINASE SUPERFAMILY PROTEIN"/>
    <property type="match status" value="1"/>
</dbReference>
<proteinExistence type="predicted"/>
<dbReference type="InterPro" id="IPR001245">
    <property type="entry name" value="Ser-Thr/Tyr_kinase_cat_dom"/>
</dbReference>
<dbReference type="AlphaFoldDB" id="A0A4Y1QMZ1"/>
<dbReference type="InterPro" id="IPR011009">
    <property type="entry name" value="Kinase-like_dom_sf"/>
</dbReference>
<dbReference type="PROSITE" id="PS50011">
    <property type="entry name" value="PROTEIN_KINASE_DOM"/>
    <property type="match status" value="1"/>
</dbReference>
<dbReference type="InterPro" id="IPR017441">
    <property type="entry name" value="Protein_kinase_ATP_BS"/>
</dbReference>
<evidence type="ECO:0000256" key="7">
    <source>
        <dbReference type="ARBA" id="ARBA00022741"/>
    </source>
</evidence>
<evidence type="ECO:0000256" key="12">
    <source>
        <dbReference type="ARBA" id="ARBA00047899"/>
    </source>
</evidence>
<keyword evidence="7 14" id="KW-0547">Nucleotide-binding</keyword>
<reference evidence="17" key="1">
    <citation type="journal article" date="2019" name="Science">
        <title>Mutation of a bHLH transcription factor allowed almond domestication.</title>
        <authorList>
            <person name="Sanchez-Perez R."/>
            <person name="Pavan S."/>
            <person name="Mazzeo R."/>
            <person name="Moldovan C."/>
            <person name="Aiese Cigliano R."/>
            <person name="Del Cueto J."/>
            <person name="Ricciardi F."/>
            <person name="Lotti C."/>
            <person name="Ricciardi L."/>
            <person name="Dicenta F."/>
            <person name="Lopez-Marques R.L."/>
            <person name="Lindberg Moller B."/>
        </authorList>
    </citation>
    <scope>NUCLEOTIDE SEQUENCE</scope>
</reference>
<evidence type="ECO:0000256" key="13">
    <source>
        <dbReference type="ARBA" id="ARBA00048679"/>
    </source>
</evidence>
<dbReference type="FunFam" id="1.10.510.10:FF:000430">
    <property type="entry name" value="Protein kinase superfamily protein"/>
    <property type="match status" value="1"/>
</dbReference>
<keyword evidence="11 15" id="KW-0472">Membrane</keyword>
<evidence type="ECO:0000256" key="11">
    <source>
        <dbReference type="ARBA" id="ARBA00023136"/>
    </source>
</evidence>
<evidence type="ECO:0000256" key="3">
    <source>
        <dbReference type="ARBA" id="ARBA00022475"/>
    </source>
</evidence>
<feature type="domain" description="Protein kinase" evidence="16">
    <location>
        <begin position="154"/>
        <end position="402"/>
    </location>
</feature>
<evidence type="ECO:0000256" key="2">
    <source>
        <dbReference type="ARBA" id="ARBA00012513"/>
    </source>
</evidence>
<sequence>MKILEISQLTFLSTCLHQNPTRNCSNASSKQEAIYLNQEYLLIFNFHLLVAKATSLGASLSCVATDMNSCNHMSKPSAAIVGGAAGALALVAIVIGVVWFYKIHCKNLSNKNSETGSSDPSAIVEWSRGGPSSGVRQGARLFTLEELDQATKHFDESSLLGYGSFGLVYKGLLRDGTVVAIKRRPGAPRQEFVSEESGFQVLVFEYIPNGSVCNHLYDTRLESSTKLEFKQRLSIAVGAAKGLCHLHGLKPPMVHKNFKTANVLVDEDFIAHVADAGIAKLLEKIEEAGPSRTSSVNIFQDPEVGASGVASEMSDVHSFGVFLLELLTGQEALDIGFLGSNESLFQWVESRLSSNTLVDRRLAGSFTGEGMRDLIRLTLQCMSFPGRRRPKMEMVVVELERIKEKEMAMTTVMGEGTDTFALGSVLFT</sequence>
<dbReference type="Pfam" id="PF07714">
    <property type="entry name" value="PK_Tyr_Ser-Thr"/>
    <property type="match status" value="1"/>
</dbReference>
<dbReference type="GO" id="GO:0005886">
    <property type="term" value="C:plasma membrane"/>
    <property type="evidence" value="ECO:0007669"/>
    <property type="project" value="UniProtKB-SubCell"/>
</dbReference>
<keyword evidence="8 17" id="KW-0418">Kinase</keyword>
<evidence type="ECO:0000259" key="16">
    <source>
        <dbReference type="PROSITE" id="PS50011"/>
    </source>
</evidence>
<accession>A0A4Y1QMZ1</accession>
<evidence type="ECO:0000256" key="9">
    <source>
        <dbReference type="ARBA" id="ARBA00022840"/>
    </source>
</evidence>
<feature type="transmembrane region" description="Helical" evidence="15">
    <location>
        <begin position="77"/>
        <end position="101"/>
    </location>
</feature>
<evidence type="ECO:0000256" key="14">
    <source>
        <dbReference type="PROSITE-ProRule" id="PRU10141"/>
    </source>
</evidence>
<evidence type="ECO:0000313" key="17">
    <source>
        <dbReference type="EMBL" id="BBG93214.1"/>
    </source>
</evidence>
<organism evidence="17">
    <name type="scientific">Prunus dulcis</name>
    <name type="common">Almond</name>
    <name type="synonym">Amygdalus dulcis</name>
    <dbReference type="NCBI Taxonomy" id="3755"/>
    <lineage>
        <taxon>Eukaryota</taxon>
        <taxon>Viridiplantae</taxon>
        <taxon>Streptophyta</taxon>
        <taxon>Embryophyta</taxon>
        <taxon>Tracheophyta</taxon>
        <taxon>Spermatophyta</taxon>
        <taxon>Magnoliopsida</taxon>
        <taxon>eudicotyledons</taxon>
        <taxon>Gunneridae</taxon>
        <taxon>Pentapetalae</taxon>
        <taxon>rosids</taxon>
        <taxon>fabids</taxon>
        <taxon>Rosales</taxon>
        <taxon>Rosaceae</taxon>
        <taxon>Amygdaloideae</taxon>
        <taxon>Amygdaleae</taxon>
        <taxon>Prunus</taxon>
    </lineage>
</organism>
<evidence type="ECO:0000256" key="1">
    <source>
        <dbReference type="ARBA" id="ARBA00004162"/>
    </source>
</evidence>
<comment type="catalytic activity">
    <reaction evidence="13">
        <text>L-seryl-[protein] + ATP = O-phospho-L-seryl-[protein] + ADP + H(+)</text>
        <dbReference type="Rhea" id="RHEA:17989"/>
        <dbReference type="Rhea" id="RHEA-COMP:9863"/>
        <dbReference type="Rhea" id="RHEA-COMP:11604"/>
        <dbReference type="ChEBI" id="CHEBI:15378"/>
        <dbReference type="ChEBI" id="CHEBI:29999"/>
        <dbReference type="ChEBI" id="CHEBI:30616"/>
        <dbReference type="ChEBI" id="CHEBI:83421"/>
        <dbReference type="ChEBI" id="CHEBI:456216"/>
        <dbReference type="EC" id="2.7.11.1"/>
    </reaction>
</comment>
<dbReference type="Gene3D" id="1.10.510.10">
    <property type="entry name" value="Transferase(Phosphotransferase) domain 1"/>
    <property type="match status" value="1"/>
</dbReference>
<evidence type="ECO:0000256" key="15">
    <source>
        <dbReference type="SAM" id="Phobius"/>
    </source>
</evidence>
<dbReference type="InterPro" id="IPR047117">
    <property type="entry name" value="PERK1-13-like"/>
</dbReference>
<gene>
    <name evidence="17" type="ORF">Prudu_001152</name>
</gene>
<dbReference type="EMBL" id="AP019297">
    <property type="protein sequence ID" value="BBG93214.1"/>
    <property type="molecule type" value="Genomic_DNA"/>
</dbReference>
<keyword evidence="5" id="KW-0808">Transferase</keyword>
<dbReference type="GO" id="GO:0004674">
    <property type="term" value="F:protein serine/threonine kinase activity"/>
    <property type="evidence" value="ECO:0007669"/>
    <property type="project" value="UniProtKB-KW"/>
</dbReference>
<dbReference type="PROSITE" id="PS00107">
    <property type="entry name" value="PROTEIN_KINASE_ATP"/>
    <property type="match status" value="1"/>
</dbReference>
<feature type="transmembrane region" description="Helical" evidence="15">
    <location>
        <begin position="40"/>
        <end position="65"/>
    </location>
</feature>
<evidence type="ECO:0000256" key="10">
    <source>
        <dbReference type="ARBA" id="ARBA00022989"/>
    </source>
</evidence>
<protein>
    <recommendedName>
        <fullName evidence="2">non-specific serine/threonine protein kinase</fullName>
        <ecNumber evidence="2">2.7.11.1</ecNumber>
    </recommendedName>
</protein>
<evidence type="ECO:0000256" key="6">
    <source>
        <dbReference type="ARBA" id="ARBA00022692"/>
    </source>
</evidence>
<dbReference type="EC" id="2.7.11.1" evidence="2"/>
<dbReference type="PANTHER" id="PTHR47982">
    <property type="entry name" value="PROLINE-RICH RECEPTOR-LIKE PROTEIN KINASE PERK4"/>
    <property type="match status" value="1"/>
</dbReference>
<dbReference type="Gene3D" id="3.30.200.20">
    <property type="entry name" value="Phosphorylase Kinase, domain 1"/>
    <property type="match status" value="1"/>
</dbReference>
<evidence type="ECO:0000256" key="5">
    <source>
        <dbReference type="ARBA" id="ARBA00022679"/>
    </source>
</evidence>
<dbReference type="InterPro" id="IPR000719">
    <property type="entry name" value="Prot_kinase_dom"/>
</dbReference>
<comment type="subcellular location">
    <subcellularLocation>
        <location evidence="1">Cell membrane</location>
        <topology evidence="1">Single-pass membrane protein</topology>
    </subcellularLocation>
</comment>
<keyword evidence="10 15" id="KW-1133">Transmembrane helix</keyword>
<name>A0A4Y1QMZ1_PRUDU</name>